<dbReference type="EMBL" id="BAAAOR010000025">
    <property type="protein sequence ID" value="GAA1527148.1"/>
    <property type="molecule type" value="Genomic_DNA"/>
</dbReference>
<evidence type="ECO:0000256" key="1">
    <source>
        <dbReference type="ARBA" id="ARBA00004924"/>
    </source>
</evidence>
<dbReference type="InterPro" id="IPR036736">
    <property type="entry name" value="ACP-like_sf"/>
</dbReference>
<name>A0ABN2ATR1_9ACTN</name>
<organism evidence="7 8">
    <name type="scientific">Nocardioides humi</name>
    <dbReference type="NCBI Taxonomy" id="449461"/>
    <lineage>
        <taxon>Bacteria</taxon>
        <taxon>Bacillati</taxon>
        <taxon>Actinomycetota</taxon>
        <taxon>Actinomycetes</taxon>
        <taxon>Propionibacteriales</taxon>
        <taxon>Nocardioidaceae</taxon>
        <taxon>Nocardioides</taxon>
    </lineage>
</organism>
<dbReference type="Gene3D" id="3.40.50.850">
    <property type="entry name" value="Isochorismatase-like"/>
    <property type="match status" value="1"/>
</dbReference>
<comment type="pathway">
    <text evidence="1">Siderophore biosynthesis.</text>
</comment>
<evidence type="ECO:0000313" key="8">
    <source>
        <dbReference type="Proteomes" id="UP001500842"/>
    </source>
</evidence>
<dbReference type="InterPro" id="IPR036380">
    <property type="entry name" value="Isochorismatase-like_sf"/>
</dbReference>
<evidence type="ECO:0000256" key="4">
    <source>
        <dbReference type="ARBA" id="ARBA00048590"/>
    </source>
</evidence>
<comment type="caution">
    <text evidence="7">The sequence shown here is derived from an EMBL/GenBank/DDBJ whole genome shotgun (WGS) entry which is preliminary data.</text>
</comment>
<dbReference type="InterPro" id="IPR016291">
    <property type="entry name" value="Isochorismatase"/>
</dbReference>
<dbReference type="InterPro" id="IPR050272">
    <property type="entry name" value="Isochorismatase-like_hydrls"/>
</dbReference>
<evidence type="ECO:0000313" key="7">
    <source>
        <dbReference type="EMBL" id="GAA1527148.1"/>
    </source>
</evidence>
<keyword evidence="3" id="KW-0378">Hydrolase</keyword>
<protein>
    <recommendedName>
        <fullName evidence="2">isochorismatase</fullName>
        <ecNumber evidence="2">3.3.2.1</ecNumber>
    </recommendedName>
</protein>
<dbReference type="Proteomes" id="UP001500842">
    <property type="component" value="Unassembled WGS sequence"/>
</dbReference>
<evidence type="ECO:0000259" key="5">
    <source>
        <dbReference type="Pfam" id="PF00550"/>
    </source>
</evidence>
<dbReference type="PANTHER" id="PTHR43540:SF3">
    <property type="entry name" value="ENTEROBACTIN SYNTHASE COMPONENT B"/>
    <property type="match status" value="1"/>
</dbReference>
<dbReference type="RefSeq" id="WP_344112785.1">
    <property type="nucleotide sequence ID" value="NZ_BAAAOR010000025.1"/>
</dbReference>
<proteinExistence type="predicted"/>
<dbReference type="EC" id="3.3.2.1" evidence="2"/>
<gene>
    <name evidence="7" type="primary">amoB</name>
    <name evidence="7" type="ORF">GCM10009788_33250</name>
</gene>
<comment type="catalytic activity">
    <reaction evidence="4">
        <text>isochorismate + H2O = (2S,3S)-2,3-dihydroxy-2,3-dihydrobenzoate + pyruvate</text>
        <dbReference type="Rhea" id="RHEA:11112"/>
        <dbReference type="ChEBI" id="CHEBI:15361"/>
        <dbReference type="ChEBI" id="CHEBI:15377"/>
        <dbReference type="ChEBI" id="CHEBI:29780"/>
        <dbReference type="ChEBI" id="CHEBI:58764"/>
        <dbReference type="EC" id="3.3.2.1"/>
    </reaction>
</comment>
<sequence length="299" mass="31667">MPLPPSIDYAGPDLSALPVSRAGWTLRAERAAVLVHDLQRYFTRPYAPDCAALHQAVRRTAEILGAARAAGVPVFYTAQRGDQDQTARGLQRDLWGPGMRAVPEHTDILDAVAPEAGERVLVKHRYSAFARSELAEELAAAGRDQLVITGVYAHIGVTATALEAFQREVHPFVVADAVADFGPEEHALALRQIASCCGVVATADSVVAALTPAAPAAAGAGAGLDAVLRDELAVHLDADLVATAFADPETDLFSLGLDSLRAFEVLDVLAESGVDVDFGEFTRRPTISFLRERALVVGV</sequence>
<dbReference type="InterPro" id="IPR009081">
    <property type="entry name" value="PP-bd_ACP"/>
</dbReference>
<keyword evidence="8" id="KW-1185">Reference proteome</keyword>
<dbReference type="Pfam" id="PF00857">
    <property type="entry name" value="Isochorismatase"/>
    <property type="match status" value="1"/>
</dbReference>
<dbReference type="PRINTS" id="PR01398">
    <property type="entry name" value="ISCHRISMTASE"/>
</dbReference>
<feature type="domain" description="Carrier" evidence="5">
    <location>
        <begin position="247"/>
        <end position="288"/>
    </location>
</feature>
<evidence type="ECO:0000256" key="3">
    <source>
        <dbReference type="ARBA" id="ARBA00022801"/>
    </source>
</evidence>
<dbReference type="SUPFAM" id="SSF52499">
    <property type="entry name" value="Isochorismatase-like hydrolases"/>
    <property type="match status" value="1"/>
</dbReference>
<evidence type="ECO:0000259" key="6">
    <source>
        <dbReference type="Pfam" id="PF00857"/>
    </source>
</evidence>
<reference evidence="7 8" key="1">
    <citation type="journal article" date="2019" name="Int. J. Syst. Evol. Microbiol.">
        <title>The Global Catalogue of Microorganisms (GCM) 10K type strain sequencing project: providing services to taxonomists for standard genome sequencing and annotation.</title>
        <authorList>
            <consortium name="The Broad Institute Genomics Platform"/>
            <consortium name="The Broad Institute Genome Sequencing Center for Infectious Disease"/>
            <person name="Wu L."/>
            <person name="Ma J."/>
        </authorList>
    </citation>
    <scope>NUCLEOTIDE SEQUENCE [LARGE SCALE GENOMIC DNA]</scope>
    <source>
        <strain evidence="7 8">JCM 14942</strain>
    </source>
</reference>
<accession>A0ABN2ATR1</accession>
<feature type="domain" description="Isochorismatase-like" evidence="6">
    <location>
        <begin position="32"/>
        <end position="204"/>
    </location>
</feature>
<dbReference type="Pfam" id="PF00550">
    <property type="entry name" value="PP-binding"/>
    <property type="match status" value="1"/>
</dbReference>
<dbReference type="SUPFAM" id="SSF47336">
    <property type="entry name" value="ACP-like"/>
    <property type="match status" value="1"/>
</dbReference>
<dbReference type="PANTHER" id="PTHR43540">
    <property type="entry name" value="PEROXYUREIDOACRYLATE/UREIDOACRYLATE AMIDOHYDROLASE-RELATED"/>
    <property type="match status" value="1"/>
</dbReference>
<dbReference type="InterPro" id="IPR000868">
    <property type="entry name" value="Isochorismatase-like_dom"/>
</dbReference>
<dbReference type="Gene3D" id="1.10.1200.10">
    <property type="entry name" value="ACP-like"/>
    <property type="match status" value="1"/>
</dbReference>
<evidence type="ECO:0000256" key="2">
    <source>
        <dbReference type="ARBA" id="ARBA00012100"/>
    </source>
</evidence>